<gene>
    <name evidence="1" type="ORF">DEBURN_LOCUS83</name>
</gene>
<proteinExistence type="predicted"/>
<name>A0A9N8UZR1_9GLOM</name>
<evidence type="ECO:0000313" key="1">
    <source>
        <dbReference type="EMBL" id="CAG8432755.1"/>
    </source>
</evidence>
<dbReference type="Proteomes" id="UP000789706">
    <property type="component" value="Unassembled WGS sequence"/>
</dbReference>
<organism evidence="1 2">
    <name type="scientific">Diversispora eburnea</name>
    <dbReference type="NCBI Taxonomy" id="1213867"/>
    <lineage>
        <taxon>Eukaryota</taxon>
        <taxon>Fungi</taxon>
        <taxon>Fungi incertae sedis</taxon>
        <taxon>Mucoromycota</taxon>
        <taxon>Glomeromycotina</taxon>
        <taxon>Glomeromycetes</taxon>
        <taxon>Diversisporales</taxon>
        <taxon>Diversisporaceae</taxon>
        <taxon>Diversispora</taxon>
    </lineage>
</organism>
<accession>A0A9N8UZR1</accession>
<keyword evidence="2" id="KW-1185">Reference proteome</keyword>
<protein>
    <submittedName>
        <fullName evidence="1">7082_t:CDS:1</fullName>
    </submittedName>
</protein>
<sequence>MFLLSVSYFGEGITHEIRPMKNNQPIPSLESVAFRVLSQLKVVPYTAETRVICPPVMVIVGIEPTEQNEVQTIITVFGDQKL</sequence>
<dbReference type="OrthoDB" id="2384430at2759"/>
<reference evidence="1" key="1">
    <citation type="submission" date="2021-06" db="EMBL/GenBank/DDBJ databases">
        <authorList>
            <person name="Kallberg Y."/>
            <person name="Tangrot J."/>
            <person name="Rosling A."/>
        </authorList>
    </citation>
    <scope>NUCLEOTIDE SEQUENCE</scope>
    <source>
        <strain evidence="1">AZ414A</strain>
    </source>
</reference>
<dbReference type="AlphaFoldDB" id="A0A9N8UZR1"/>
<evidence type="ECO:0000313" key="2">
    <source>
        <dbReference type="Proteomes" id="UP000789706"/>
    </source>
</evidence>
<comment type="caution">
    <text evidence="1">The sequence shown here is derived from an EMBL/GenBank/DDBJ whole genome shotgun (WGS) entry which is preliminary data.</text>
</comment>
<dbReference type="EMBL" id="CAJVPK010000002">
    <property type="protein sequence ID" value="CAG8432755.1"/>
    <property type="molecule type" value="Genomic_DNA"/>
</dbReference>